<sequence>MRGAMELITDRRSEPDVQVLFAEHYLHLVRLAASLVDGQEAAEDVVQDVFAALQRNRRADLTRPEHYLVRAVVNRSRSVLRRRRVVRSVVVPPQRTDAEPADAEIVKRAENDRIRTAIRRLPQRQREVVVLRYFEDLEIAEIAQLLGIKPTAVSASLHRAVSSLRGVLDGSVE</sequence>
<proteinExistence type="inferred from homology"/>
<dbReference type="InterPro" id="IPR039425">
    <property type="entry name" value="RNA_pol_sigma-70-like"/>
</dbReference>
<dbReference type="InterPro" id="IPR013324">
    <property type="entry name" value="RNA_pol_sigma_r3/r4-like"/>
</dbReference>
<dbReference type="InterPro" id="IPR013249">
    <property type="entry name" value="RNA_pol_sigma70_r4_t2"/>
</dbReference>
<dbReference type="SUPFAM" id="SSF88946">
    <property type="entry name" value="Sigma2 domain of RNA polymerase sigma factors"/>
    <property type="match status" value="1"/>
</dbReference>
<evidence type="ECO:0000256" key="3">
    <source>
        <dbReference type="ARBA" id="ARBA00023082"/>
    </source>
</evidence>
<feature type="domain" description="RNA polymerase sigma-70 region 2" evidence="6">
    <location>
        <begin position="20"/>
        <end position="84"/>
    </location>
</feature>
<name>A0A563F3A3_9PSEU</name>
<dbReference type="AlphaFoldDB" id="A0A563F3A3"/>
<dbReference type="Pfam" id="PF08281">
    <property type="entry name" value="Sigma70_r4_2"/>
    <property type="match status" value="1"/>
</dbReference>
<organism evidence="8 9">
    <name type="scientific">Lentzea tibetensis</name>
    <dbReference type="NCBI Taxonomy" id="2591470"/>
    <lineage>
        <taxon>Bacteria</taxon>
        <taxon>Bacillati</taxon>
        <taxon>Actinomycetota</taxon>
        <taxon>Actinomycetes</taxon>
        <taxon>Pseudonocardiales</taxon>
        <taxon>Pseudonocardiaceae</taxon>
        <taxon>Lentzea</taxon>
    </lineage>
</organism>
<evidence type="ECO:0000256" key="5">
    <source>
        <dbReference type="ARBA" id="ARBA00023163"/>
    </source>
</evidence>
<evidence type="ECO:0000259" key="6">
    <source>
        <dbReference type="Pfam" id="PF04542"/>
    </source>
</evidence>
<dbReference type="InterPro" id="IPR013325">
    <property type="entry name" value="RNA_pol_sigma_r2"/>
</dbReference>
<keyword evidence="5" id="KW-0804">Transcription</keyword>
<dbReference type="NCBIfam" id="TIGR02937">
    <property type="entry name" value="sigma70-ECF"/>
    <property type="match status" value="1"/>
</dbReference>
<evidence type="ECO:0000256" key="1">
    <source>
        <dbReference type="ARBA" id="ARBA00010641"/>
    </source>
</evidence>
<dbReference type="Pfam" id="PF04542">
    <property type="entry name" value="Sigma70_r2"/>
    <property type="match status" value="1"/>
</dbReference>
<dbReference type="OrthoDB" id="3688906at2"/>
<evidence type="ECO:0000313" key="9">
    <source>
        <dbReference type="Proteomes" id="UP000316639"/>
    </source>
</evidence>
<comment type="similarity">
    <text evidence="1">Belongs to the sigma-70 factor family. ECF subfamily.</text>
</comment>
<dbReference type="PANTHER" id="PTHR43133">
    <property type="entry name" value="RNA POLYMERASE ECF-TYPE SIGMA FACTO"/>
    <property type="match status" value="1"/>
</dbReference>
<protein>
    <submittedName>
        <fullName evidence="8">Sigma-70 family RNA polymerase sigma factor</fullName>
    </submittedName>
</protein>
<evidence type="ECO:0000313" key="8">
    <source>
        <dbReference type="EMBL" id="TWP54312.1"/>
    </source>
</evidence>
<dbReference type="PANTHER" id="PTHR43133:SF8">
    <property type="entry name" value="RNA POLYMERASE SIGMA FACTOR HI_1459-RELATED"/>
    <property type="match status" value="1"/>
</dbReference>
<gene>
    <name evidence="8" type="ORF">FKR81_01775</name>
</gene>
<dbReference type="Gene3D" id="1.10.10.10">
    <property type="entry name" value="Winged helix-like DNA-binding domain superfamily/Winged helix DNA-binding domain"/>
    <property type="match status" value="1"/>
</dbReference>
<accession>A0A563F3A3</accession>
<dbReference type="GO" id="GO:0016987">
    <property type="term" value="F:sigma factor activity"/>
    <property type="evidence" value="ECO:0007669"/>
    <property type="project" value="UniProtKB-KW"/>
</dbReference>
<dbReference type="InterPro" id="IPR036388">
    <property type="entry name" value="WH-like_DNA-bd_sf"/>
</dbReference>
<keyword evidence="9" id="KW-1185">Reference proteome</keyword>
<keyword evidence="2" id="KW-0805">Transcription regulation</keyword>
<feature type="domain" description="RNA polymerase sigma factor 70 region 4 type 2" evidence="7">
    <location>
        <begin position="112"/>
        <end position="162"/>
    </location>
</feature>
<evidence type="ECO:0000259" key="7">
    <source>
        <dbReference type="Pfam" id="PF08281"/>
    </source>
</evidence>
<dbReference type="Proteomes" id="UP000316639">
    <property type="component" value="Unassembled WGS sequence"/>
</dbReference>
<keyword evidence="3" id="KW-0731">Sigma factor</keyword>
<dbReference type="GO" id="GO:0006352">
    <property type="term" value="P:DNA-templated transcription initiation"/>
    <property type="evidence" value="ECO:0007669"/>
    <property type="project" value="InterPro"/>
</dbReference>
<comment type="caution">
    <text evidence="8">The sequence shown here is derived from an EMBL/GenBank/DDBJ whole genome shotgun (WGS) entry which is preliminary data.</text>
</comment>
<dbReference type="InterPro" id="IPR014284">
    <property type="entry name" value="RNA_pol_sigma-70_dom"/>
</dbReference>
<reference evidence="8 9" key="1">
    <citation type="submission" date="2019-07" db="EMBL/GenBank/DDBJ databases">
        <title>Lentzea xizangensis sp. nov., isolated from Qinghai-Tibetan Plateau Soils.</title>
        <authorList>
            <person name="Huang J."/>
        </authorList>
    </citation>
    <scope>NUCLEOTIDE SEQUENCE [LARGE SCALE GENOMIC DNA]</scope>
    <source>
        <strain evidence="8 9">FXJ1.1311</strain>
    </source>
</reference>
<dbReference type="CDD" id="cd06171">
    <property type="entry name" value="Sigma70_r4"/>
    <property type="match status" value="1"/>
</dbReference>
<keyword evidence="4" id="KW-0238">DNA-binding</keyword>
<evidence type="ECO:0000256" key="4">
    <source>
        <dbReference type="ARBA" id="ARBA00023125"/>
    </source>
</evidence>
<dbReference type="InterPro" id="IPR007627">
    <property type="entry name" value="RNA_pol_sigma70_r2"/>
</dbReference>
<dbReference type="Gene3D" id="1.10.1740.10">
    <property type="match status" value="1"/>
</dbReference>
<dbReference type="GO" id="GO:0003677">
    <property type="term" value="F:DNA binding"/>
    <property type="evidence" value="ECO:0007669"/>
    <property type="project" value="UniProtKB-KW"/>
</dbReference>
<dbReference type="SUPFAM" id="SSF88659">
    <property type="entry name" value="Sigma3 and sigma4 domains of RNA polymerase sigma factors"/>
    <property type="match status" value="1"/>
</dbReference>
<evidence type="ECO:0000256" key="2">
    <source>
        <dbReference type="ARBA" id="ARBA00023015"/>
    </source>
</evidence>
<dbReference type="EMBL" id="VOBR01000001">
    <property type="protein sequence ID" value="TWP54312.1"/>
    <property type="molecule type" value="Genomic_DNA"/>
</dbReference>